<evidence type="ECO:0000259" key="9">
    <source>
        <dbReference type="Pfam" id="PF25198"/>
    </source>
</evidence>
<keyword evidence="5" id="KW-0472">Membrane</keyword>
<dbReference type="Pfam" id="PF05504">
    <property type="entry name" value="Spore_GerAC"/>
    <property type="match status" value="1"/>
</dbReference>
<evidence type="ECO:0000313" key="10">
    <source>
        <dbReference type="EMBL" id="RNB79560.1"/>
    </source>
</evidence>
<keyword evidence="4" id="KW-0732">Signal</keyword>
<evidence type="ECO:0000256" key="7">
    <source>
        <dbReference type="ARBA" id="ARBA00023288"/>
    </source>
</evidence>
<dbReference type="GO" id="GO:0009847">
    <property type="term" value="P:spore germination"/>
    <property type="evidence" value="ECO:0007669"/>
    <property type="project" value="InterPro"/>
</dbReference>
<keyword evidence="7" id="KW-0449">Lipoprotein</keyword>
<evidence type="ECO:0000256" key="5">
    <source>
        <dbReference type="ARBA" id="ARBA00023136"/>
    </source>
</evidence>
<evidence type="ECO:0000259" key="8">
    <source>
        <dbReference type="Pfam" id="PF05504"/>
    </source>
</evidence>
<keyword evidence="3" id="KW-0309">Germination</keyword>
<dbReference type="InterPro" id="IPR046953">
    <property type="entry name" value="Spore_GerAC-like_C"/>
</dbReference>
<evidence type="ECO:0000256" key="2">
    <source>
        <dbReference type="ARBA" id="ARBA00007886"/>
    </source>
</evidence>
<sequence>MKLWSLPCLCIIIASLLLAGCWDRVEIQDRLFVMGVGIDKLPSKEKKKPRYRLTVQLTEAQALSGKVKNPNIAPNWNISTAGESIFECIRLMTTRIARKPFYEHLQVVVIGEELAREGIEKPLDVFLRDQEMRRKIKLVIAKGEAKDVIEVKPRLMPVPARYISIMTEEAQVKSTRIPLMSTVGEFASNLHAGSDSMIPRIEPHTREVKLDGGALFKQDKMVGWLSGEEVKSHRWIVGTKSAGNEVIFLQNQKYSTFEVKSSRATIHAVIRNNRPVFHIRIQIEGHIAEDGFDHNPTLQKIREKEQLLSKKIKQDVEIVIHKVQREFQTDIFKFGEQLRRHHYKYWKAHQKDWPQVFKEAEVEVQVDTSIRRIGQTK</sequence>
<dbReference type="OrthoDB" id="2569624at2"/>
<reference evidence="10 11" key="1">
    <citation type="submission" date="2018-10" db="EMBL/GenBank/DDBJ databases">
        <title>Phylogenomics of Brevibacillus.</title>
        <authorList>
            <person name="Dunlap C."/>
        </authorList>
    </citation>
    <scope>NUCLEOTIDE SEQUENCE [LARGE SCALE GENOMIC DNA]</scope>
    <source>
        <strain evidence="10 11">JCM 15716</strain>
    </source>
</reference>
<dbReference type="RefSeq" id="WP_122921411.1">
    <property type="nucleotide sequence ID" value="NZ_RHHQ01000028.1"/>
</dbReference>
<keyword evidence="11" id="KW-1185">Reference proteome</keyword>
<proteinExistence type="inferred from homology"/>
<keyword evidence="6" id="KW-0564">Palmitate</keyword>
<dbReference type="Pfam" id="PF25198">
    <property type="entry name" value="Spore_GerAC_N"/>
    <property type="match status" value="1"/>
</dbReference>
<protein>
    <submittedName>
        <fullName evidence="10">Ger(X)C family spore germination protein</fullName>
    </submittedName>
</protein>
<gene>
    <name evidence="10" type="ORF">EDM56_28975</name>
</gene>
<comment type="subcellular location">
    <subcellularLocation>
        <location evidence="1">Membrane</location>
        <topology evidence="1">Lipid-anchor</topology>
    </subcellularLocation>
</comment>
<dbReference type="EMBL" id="RHHQ01000028">
    <property type="protein sequence ID" value="RNB79560.1"/>
    <property type="molecule type" value="Genomic_DNA"/>
</dbReference>
<name>A0A3M8CUT8_9BACL</name>
<dbReference type="AlphaFoldDB" id="A0A3M8CUT8"/>
<evidence type="ECO:0000256" key="6">
    <source>
        <dbReference type="ARBA" id="ARBA00023139"/>
    </source>
</evidence>
<comment type="caution">
    <text evidence="10">The sequence shown here is derived from an EMBL/GenBank/DDBJ whole genome shotgun (WGS) entry which is preliminary data.</text>
</comment>
<dbReference type="NCBIfam" id="TIGR02887">
    <property type="entry name" value="spore_ger_x_C"/>
    <property type="match status" value="1"/>
</dbReference>
<dbReference type="InterPro" id="IPR038501">
    <property type="entry name" value="Spore_GerAC_C_sf"/>
</dbReference>
<dbReference type="InterPro" id="IPR008844">
    <property type="entry name" value="Spore_GerAC-like"/>
</dbReference>
<organism evidence="10 11">
    <name type="scientific">Brevibacillus fluminis</name>
    <dbReference type="NCBI Taxonomy" id="511487"/>
    <lineage>
        <taxon>Bacteria</taxon>
        <taxon>Bacillati</taxon>
        <taxon>Bacillota</taxon>
        <taxon>Bacilli</taxon>
        <taxon>Bacillales</taxon>
        <taxon>Paenibacillaceae</taxon>
        <taxon>Brevibacillus</taxon>
    </lineage>
</organism>
<dbReference type="PANTHER" id="PTHR35789:SF1">
    <property type="entry name" value="SPORE GERMINATION PROTEIN B3"/>
    <property type="match status" value="1"/>
</dbReference>
<dbReference type="PROSITE" id="PS51257">
    <property type="entry name" value="PROKAR_LIPOPROTEIN"/>
    <property type="match status" value="1"/>
</dbReference>
<dbReference type="PANTHER" id="PTHR35789">
    <property type="entry name" value="SPORE GERMINATION PROTEIN B3"/>
    <property type="match status" value="1"/>
</dbReference>
<evidence type="ECO:0000256" key="3">
    <source>
        <dbReference type="ARBA" id="ARBA00022544"/>
    </source>
</evidence>
<dbReference type="Gene3D" id="3.30.300.210">
    <property type="entry name" value="Nutrient germinant receptor protein C, domain 3"/>
    <property type="match status" value="1"/>
</dbReference>
<dbReference type="GO" id="GO:0016020">
    <property type="term" value="C:membrane"/>
    <property type="evidence" value="ECO:0007669"/>
    <property type="project" value="UniProtKB-SubCell"/>
</dbReference>
<evidence type="ECO:0000256" key="1">
    <source>
        <dbReference type="ARBA" id="ARBA00004635"/>
    </source>
</evidence>
<feature type="domain" description="Spore germination GerAC-like C-terminal" evidence="8">
    <location>
        <begin position="211"/>
        <end position="374"/>
    </location>
</feature>
<evidence type="ECO:0000313" key="11">
    <source>
        <dbReference type="Proteomes" id="UP000271031"/>
    </source>
</evidence>
<dbReference type="InterPro" id="IPR057336">
    <property type="entry name" value="GerAC_N"/>
</dbReference>
<dbReference type="Proteomes" id="UP000271031">
    <property type="component" value="Unassembled WGS sequence"/>
</dbReference>
<accession>A0A3M8CUT8</accession>
<comment type="similarity">
    <text evidence="2">Belongs to the GerABKC lipoprotein family.</text>
</comment>
<evidence type="ECO:0000256" key="4">
    <source>
        <dbReference type="ARBA" id="ARBA00022729"/>
    </source>
</evidence>
<feature type="domain" description="Spore germination protein N-terminal" evidence="9">
    <location>
        <begin position="23"/>
        <end position="202"/>
    </location>
</feature>